<evidence type="ECO:0000313" key="5">
    <source>
        <dbReference type="Proteomes" id="UP000886844"/>
    </source>
</evidence>
<dbReference type="Proteomes" id="UP000886844">
    <property type="component" value="Unassembled WGS sequence"/>
</dbReference>
<evidence type="ECO:0000259" key="3">
    <source>
        <dbReference type="Pfam" id="PF02709"/>
    </source>
</evidence>
<dbReference type="InterPro" id="IPR050834">
    <property type="entry name" value="Glycosyltransf_2"/>
</dbReference>
<keyword evidence="1" id="KW-0808">Transferase</keyword>
<dbReference type="GO" id="GO:0016740">
    <property type="term" value="F:transferase activity"/>
    <property type="evidence" value="ECO:0007669"/>
    <property type="project" value="UniProtKB-KW"/>
</dbReference>
<gene>
    <name evidence="4" type="ORF">H9828_04560</name>
</gene>
<name>A0A9D1YZH0_9BACT</name>
<dbReference type="EMBL" id="DXDA01000037">
    <property type="protein sequence ID" value="HIY68669.1"/>
    <property type="molecule type" value="Genomic_DNA"/>
</dbReference>
<dbReference type="InterPro" id="IPR001173">
    <property type="entry name" value="Glyco_trans_2-like"/>
</dbReference>
<comment type="caution">
    <text evidence="4">The sequence shown here is derived from an EMBL/GenBank/DDBJ whole genome shotgun (WGS) entry which is preliminary data.</text>
</comment>
<evidence type="ECO:0000313" key="4">
    <source>
        <dbReference type="EMBL" id="HIY68669.1"/>
    </source>
</evidence>
<feature type="domain" description="Glycosyltransferase 2-like" evidence="2">
    <location>
        <begin position="4"/>
        <end position="132"/>
    </location>
</feature>
<dbReference type="AlphaFoldDB" id="A0A9D1YZH0"/>
<dbReference type="InterPro" id="IPR029044">
    <property type="entry name" value="Nucleotide-diphossugar_trans"/>
</dbReference>
<reference evidence="4" key="2">
    <citation type="submission" date="2021-04" db="EMBL/GenBank/DDBJ databases">
        <authorList>
            <person name="Gilroy R."/>
        </authorList>
    </citation>
    <scope>NUCLEOTIDE SEQUENCE</scope>
    <source>
        <strain evidence="4">5134</strain>
    </source>
</reference>
<reference evidence="4" key="1">
    <citation type="journal article" date="2021" name="PeerJ">
        <title>Extensive microbial diversity within the chicken gut microbiome revealed by metagenomics and culture.</title>
        <authorList>
            <person name="Gilroy R."/>
            <person name="Ravi A."/>
            <person name="Getino M."/>
            <person name="Pursley I."/>
            <person name="Horton D.L."/>
            <person name="Alikhan N.F."/>
            <person name="Baker D."/>
            <person name="Gharbi K."/>
            <person name="Hall N."/>
            <person name="Watson M."/>
            <person name="Adriaenssens E.M."/>
            <person name="Foster-Nyarko E."/>
            <person name="Jarju S."/>
            <person name="Secka A."/>
            <person name="Antonio M."/>
            <person name="Oren A."/>
            <person name="Chaudhuri R.R."/>
            <person name="La Ragione R."/>
            <person name="Hildebrand F."/>
            <person name="Pallen M.J."/>
        </authorList>
    </citation>
    <scope>NUCLEOTIDE SEQUENCE</scope>
    <source>
        <strain evidence="4">5134</strain>
    </source>
</reference>
<feature type="domain" description="Galactosyltransferase C-terminal" evidence="3">
    <location>
        <begin position="173"/>
        <end position="228"/>
    </location>
</feature>
<protein>
    <submittedName>
        <fullName evidence="4">Glycosyltransferase family 2 protein</fullName>
    </submittedName>
</protein>
<accession>A0A9D1YZH0</accession>
<dbReference type="PANTHER" id="PTHR43685:SF3">
    <property type="entry name" value="SLR2126 PROTEIN"/>
    <property type="match status" value="1"/>
</dbReference>
<dbReference type="PANTHER" id="PTHR43685">
    <property type="entry name" value="GLYCOSYLTRANSFERASE"/>
    <property type="match status" value="1"/>
</dbReference>
<dbReference type="Gene3D" id="3.90.550.10">
    <property type="entry name" value="Spore Coat Polysaccharide Biosynthesis Protein SpsA, Chain A"/>
    <property type="match status" value="1"/>
</dbReference>
<sequence>MTVSLIIATYNWPRALDLCLDSVMRQSTMPSEILIADDGSGASTREVVERFAALSPVPLRHIWHEDRGFRAAAIRNRAIAASQSDYVILVDGDMILQRDFIRDHLGFAKKGYYVSGSRGMISAARTQELLDGNHPGHALSAWSKGISCRGNAMRNPFAARLYRTLAPEHNPRSCNMGIWRDDLIRVNGFDEGFEGWGFEDTELGLRLRNSGIRQRRIKFQGIAFHLYHGKAARDNCKINERRYLESLRAHRTRCEKGLDSHLAETAPDTLPSKH</sequence>
<dbReference type="Pfam" id="PF00535">
    <property type="entry name" value="Glycos_transf_2"/>
    <property type="match status" value="1"/>
</dbReference>
<dbReference type="InterPro" id="IPR027791">
    <property type="entry name" value="Galactosyl_T_C"/>
</dbReference>
<proteinExistence type="predicted"/>
<organism evidence="4 5">
    <name type="scientific">Candidatus Alistipes intestinigallinarum</name>
    <dbReference type="NCBI Taxonomy" id="2838440"/>
    <lineage>
        <taxon>Bacteria</taxon>
        <taxon>Pseudomonadati</taxon>
        <taxon>Bacteroidota</taxon>
        <taxon>Bacteroidia</taxon>
        <taxon>Bacteroidales</taxon>
        <taxon>Rikenellaceae</taxon>
        <taxon>Alistipes</taxon>
    </lineage>
</organism>
<evidence type="ECO:0000259" key="2">
    <source>
        <dbReference type="Pfam" id="PF00535"/>
    </source>
</evidence>
<dbReference type="SUPFAM" id="SSF53448">
    <property type="entry name" value="Nucleotide-diphospho-sugar transferases"/>
    <property type="match status" value="1"/>
</dbReference>
<evidence type="ECO:0000256" key="1">
    <source>
        <dbReference type="ARBA" id="ARBA00022679"/>
    </source>
</evidence>
<dbReference type="CDD" id="cd06420">
    <property type="entry name" value="GT2_Chondriotin_Pol_N"/>
    <property type="match status" value="1"/>
</dbReference>
<dbReference type="Pfam" id="PF02709">
    <property type="entry name" value="Glyco_transf_7C"/>
    <property type="match status" value="1"/>
</dbReference>